<gene>
    <name evidence="8" type="ORF">BDBG_06017</name>
</gene>
<evidence type="ECO:0000256" key="1">
    <source>
        <dbReference type="ARBA" id="ARBA00004123"/>
    </source>
</evidence>
<keyword evidence="3" id="KW-0238">DNA-binding</keyword>
<dbReference type="GO" id="GO:0005634">
    <property type="term" value="C:nucleus"/>
    <property type="evidence" value="ECO:0007669"/>
    <property type="project" value="UniProtKB-SubCell"/>
</dbReference>
<feature type="domain" description="Zn(2)-C6 fungal-type" evidence="7">
    <location>
        <begin position="9"/>
        <end position="39"/>
    </location>
</feature>
<dbReference type="InterPro" id="IPR001138">
    <property type="entry name" value="Zn2Cys6_DnaBD"/>
</dbReference>
<dbReference type="InterPro" id="IPR051089">
    <property type="entry name" value="prtT"/>
</dbReference>
<evidence type="ECO:0000313" key="8">
    <source>
        <dbReference type="EMBL" id="OAT11051.1"/>
    </source>
</evidence>
<dbReference type="CDD" id="cd00067">
    <property type="entry name" value="GAL4"/>
    <property type="match status" value="1"/>
</dbReference>
<keyword evidence="5" id="KW-0539">Nucleus</keyword>
<organism evidence="8 9">
    <name type="scientific">Blastomyces gilchristii (strain SLH14081)</name>
    <name type="common">Blastomyces dermatitidis</name>
    <dbReference type="NCBI Taxonomy" id="559298"/>
    <lineage>
        <taxon>Eukaryota</taxon>
        <taxon>Fungi</taxon>
        <taxon>Dikarya</taxon>
        <taxon>Ascomycota</taxon>
        <taxon>Pezizomycotina</taxon>
        <taxon>Eurotiomycetes</taxon>
        <taxon>Eurotiomycetidae</taxon>
        <taxon>Onygenales</taxon>
        <taxon>Ajellomycetaceae</taxon>
        <taxon>Blastomyces</taxon>
    </lineage>
</organism>
<feature type="compositionally biased region" description="Low complexity" evidence="6">
    <location>
        <begin position="64"/>
        <end position="75"/>
    </location>
</feature>
<evidence type="ECO:0000256" key="2">
    <source>
        <dbReference type="ARBA" id="ARBA00023015"/>
    </source>
</evidence>
<dbReference type="PROSITE" id="PS00463">
    <property type="entry name" value="ZN2_CY6_FUNGAL_1"/>
    <property type="match status" value="1"/>
</dbReference>
<reference evidence="9" key="1">
    <citation type="journal article" date="2015" name="PLoS Genet.">
        <title>The dynamic genome and transcriptome of the human fungal pathogen Blastomyces and close relative Emmonsia.</title>
        <authorList>
            <person name="Munoz J.F."/>
            <person name="Gauthier G.M."/>
            <person name="Desjardins C.A."/>
            <person name="Gallo J.E."/>
            <person name="Holder J."/>
            <person name="Sullivan T.D."/>
            <person name="Marty A.J."/>
            <person name="Carmen J.C."/>
            <person name="Chen Z."/>
            <person name="Ding L."/>
            <person name="Gujja S."/>
            <person name="Magrini V."/>
            <person name="Misas E."/>
            <person name="Mitreva M."/>
            <person name="Priest M."/>
            <person name="Saif S."/>
            <person name="Whiston E.A."/>
            <person name="Young S."/>
            <person name="Zeng Q."/>
            <person name="Goldman W.E."/>
            <person name="Mardis E.R."/>
            <person name="Taylor J.W."/>
            <person name="McEwen J.G."/>
            <person name="Clay O.K."/>
            <person name="Klein B.S."/>
            <person name="Cuomo C.A."/>
        </authorList>
    </citation>
    <scope>NUCLEOTIDE SEQUENCE [LARGE SCALE GENOMIC DNA]</scope>
    <source>
        <strain evidence="9">SLH14081</strain>
    </source>
</reference>
<name>A0A179UVH7_BLAGS</name>
<evidence type="ECO:0000256" key="6">
    <source>
        <dbReference type="SAM" id="MobiDB-lite"/>
    </source>
</evidence>
<dbReference type="AlphaFoldDB" id="A0A179UVH7"/>
<keyword evidence="2" id="KW-0805">Transcription regulation</keyword>
<dbReference type="Proteomes" id="UP000002038">
    <property type="component" value="Unassembled WGS sequence"/>
</dbReference>
<proteinExistence type="predicted"/>
<dbReference type="VEuPathDB" id="FungiDB:BDBG_06017"/>
<dbReference type="PANTHER" id="PTHR31845">
    <property type="entry name" value="FINGER DOMAIN PROTEIN, PUTATIVE-RELATED"/>
    <property type="match status" value="1"/>
</dbReference>
<evidence type="ECO:0000256" key="3">
    <source>
        <dbReference type="ARBA" id="ARBA00023125"/>
    </source>
</evidence>
<evidence type="ECO:0000313" key="9">
    <source>
        <dbReference type="Proteomes" id="UP000002038"/>
    </source>
</evidence>
<sequence>MNGMKTLKACKVCASAKVRCEIEKGDRKCRRCFRLKKECTLQPRGSHSRMGRTTARSVSDRTESLIADSLPSPPSSALSSSYAHTLSSVPNISVEYSPLSAFKQLIPPDSREASGLLAFFCSEMAPLYPFTRLPWGITPQELLLEKPLLYMAILGVAYQSDTRRQQTLAKMFREEISRSILICGEMNLGLLQALLVYSAWNHVHMQLKSQLSNLLPLAMVMVTDLELSREPHTRSKTSPAALREVGRAPAAPNARTLEERRAFLGVFWLSSVTKTCAKEIDGMRFSRYADKCCHILQEATEYPTDSYLVHLVRIQQIADTIGATVYNDNLMDSSTLNGPAATPLVISSLEKEVQAMGDKISEMRHLVIPPASMLMISYHSMQAYLYKIALDDRLFSSLSATTSGCPWASNTDVLPSNTTSTIALTVRRTDLLVSCLFAIKSLADHFLTLTDMVIFSLPYPTWLQLGHCILILTRVMEIRHNTWDLGYVSHLLDFREVLNRLALRLDKVISRGREARPAQHLPLIFEGLVERMGEIGKMIGEGLHAVGSGNTRNSSAHNDIGDGDGDGNEEWTSAGAVGDGAVLCGYETGMVFDDETTQAMHDFFGVGG</sequence>
<dbReference type="GO" id="GO:0000976">
    <property type="term" value="F:transcription cis-regulatory region binding"/>
    <property type="evidence" value="ECO:0007669"/>
    <property type="project" value="TreeGrafter"/>
</dbReference>
<dbReference type="PANTHER" id="PTHR31845:SF10">
    <property type="entry name" value="ZN(II)2CYS6 TRANSCRIPTION FACTOR (EUROFUNG)"/>
    <property type="match status" value="1"/>
</dbReference>
<evidence type="ECO:0000256" key="5">
    <source>
        <dbReference type="ARBA" id="ARBA00023242"/>
    </source>
</evidence>
<dbReference type="EMBL" id="GG657462">
    <property type="protein sequence ID" value="OAT11051.1"/>
    <property type="molecule type" value="Genomic_DNA"/>
</dbReference>
<dbReference type="Gene3D" id="4.10.240.10">
    <property type="entry name" value="Zn(2)-C6 fungal-type DNA-binding domain"/>
    <property type="match status" value="1"/>
</dbReference>
<comment type="subcellular location">
    <subcellularLocation>
        <location evidence="1">Nucleus</location>
    </subcellularLocation>
</comment>
<evidence type="ECO:0000256" key="4">
    <source>
        <dbReference type="ARBA" id="ARBA00023163"/>
    </source>
</evidence>
<feature type="region of interest" description="Disordered" evidence="6">
    <location>
        <begin position="549"/>
        <end position="569"/>
    </location>
</feature>
<dbReference type="GeneID" id="8503055"/>
<dbReference type="GO" id="GO:0008270">
    <property type="term" value="F:zinc ion binding"/>
    <property type="evidence" value="ECO:0007669"/>
    <property type="project" value="InterPro"/>
</dbReference>
<accession>A0A179UVH7</accession>
<feature type="region of interest" description="Disordered" evidence="6">
    <location>
        <begin position="43"/>
        <end position="75"/>
    </location>
</feature>
<dbReference type="SUPFAM" id="SSF57701">
    <property type="entry name" value="Zn2/Cys6 DNA-binding domain"/>
    <property type="match status" value="1"/>
</dbReference>
<dbReference type="OrthoDB" id="5226580at2759"/>
<dbReference type="KEGG" id="bgh:BDBG_06017"/>
<evidence type="ECO:0000259" key="7">
    <source>
        <dbReference type="PROSITE" id="PS00463"/>
    </source>
</evidence>
<protein>
    <recommendedName>
        <fullName evidence="7">Zn(2)-C6 fungal-type domain-containing protein</fullName>
    </recommendedName>
</protein>
<keyword evidence="4" id="KW-0804">Transcription</keyword>
<dbReference type="RefSeq" id="XP_031579643.1">
    <property type="nucleotide sequence ID" value="XM_031722417.1"/>
</dbReference>
<dbReference type="InterPro" id="IPR036864">
    <property type="entry name" value="Zn2-C6_fun-type_DNA-bd_sf"/>
</dbReference>
<keyword evidence="9" id="KW-1185">Reference proteome</keyword>
<dbReference type="GO" id="GO:0000981">
    <property type="term" value="F:DNA-binding transcription factor activity, RNA polymerase II-specific"/>
    <property type="evidence" value="ECO:0007669"/>
    <property type="project" value="InterPro"/>
</dbReference>
<dbReference type="CDD" id="cd12148">
    <property type="entry name" value="fungal_TF_MHR"/>
    <property type="match status" value="1"/>
</dbReference>